<accession>A0A9P5NH83</accession>
<evidence type="ECO:0000256" key="1">
    <source>
        <dbReference type="SAM" id="MobiDB-lite"/>
    </source>
</evidence>
<sequence length="519" mass="58703">SFRSTPPDSTGFLALHSEFWGNPLDQALTTLPSVMNTDDPRSEHEGDRNDDVLPGDPFLEVFQTRFLVRAEYIRIFDRVKAASNDPSVVAIVTGQPGIGKSMWIYYALRRCLGEKQPVIWYRSGEFHLFSNAGVQVIDPEYLRHPPFTWCFVDAFQADSVPPAAAVQDNQVFPIYVTSPKEERWAKLRQARTPELIVMNPWTRGELEKAAVLYPTRTSEEISERFDNAGPSARFCLKYAPKTINQLYGHRNAVIFSKLDTPERFVAGFLDDKRRLRVGHLSEELCTIRRSDSTPLFIVEPASALVRRLFLIQLWSWEEGDLVDVMHDFSPVLDAEGILGLLLESLHQHRFIRDIEIVASPMCSSRTGDFDSPWQAIFGQLSKSPQSQEVALRSASHPTTISLSILAPDVRTYDHSSRALPVEEDIYYVPLVENECAIDSFIVHAGHLYMFRFASTPMHTAVRGVSATLINLSPLPAPENQHFVFVVPKSLAAFNCPFSDDGFFHNRVPFVAWVDDFIGR</sequence>
<feature type="compositionally biased region" description="Basic and acidic residues" evidence="1">
    <location>
        <begin position="38"/>
        <end position="51"/>
    </location>
</feature>
<dbReference type="OrthoDB" id="2340858at2759"/>
<evidence type="ECO:0000313" key="3">
    <source>
        <dbReference type="Proteomes" id="UP000724874"/>
    </source>
</evidence>
<organism evidence="2 3">
    <name type="scientific">Gymnopilus junonius</name>
    <name type="common">Spectacular rustgill mushroom</name>
    <name type="synonym">Gymnopilus spectabilis subsp. junonius</name>
    <dbReference type="NCBI Taxonomy" id="109634"/>
    <lineage>
        <taxon>Eukaryota</taxon>
        <taxon>Fungi</taxon>
        <taxon>Dikarya</taxon>
        <taxon>Basidiomycota</taxon>
        <taxon>Agaricomycotina</taxon>
        <taxon>Agaricomycetes</taxon>
        <taxon>Agaricomycetidae</taxon>
        <taxon>Agaricales</taxon>
        <taxon>Agaricineae</taxon>
        <taxon>Hymenogastraceae</taxon>
        <taxon>Gymnopilus</taxon>
    </lineage>
</organism>
<dbReference type="Proteomes" id="UP000724874">
    <property type="component" value="Unassembled WGS sequence"/>
</dbReference>
<feature type="non-terminal residue" evidence="2">
    <location>
        <position position="1"/>
    </location>
</feature>
<gene>
    <name evidence="2" type="ORF">CPB84DRAFT_1683318</name>
</gene>
<protein>
    <submittedName>
        <fullName evidence="2">Uncharacterized protein</fullName>
    </submittedName>
</protein>
<dbReference type="EMBL" id="JADNYJ010000072">
    <property type="protein sequence ID" value="KAF8891473.1"/>
    <property type="molecule type" value="Genomic_DNA"/>
</dbReference>
<name>A0A9P5NH83_GYMJU</name>
<dbReference type="PANTHER" id="PTHR33129">
    <property type="entry name" value="PROTEIN KINASE DOMAIN-CONTAINING PROTEIN-RELATED"/>
    <property type="match status" value="1"/>
</dbReference>
<proteinExistence type="predicted"/>
<dbReference type="AlphaFoldDB" id="A0A9P5NH83"/>
<keyword evidence="3" id="KW-1185">Reference proteome</keyword>
<dbReference type="PANTHER" id="PTHR33129:SF1">
    <property type="entry name" value="ATP-BINDING PROTEIN"/>
    <property type="match status" value="1"/>
</dbReference>
<reference evidence="2" key="1">
    <citation type="submission" date="2020-11" db="EMBL/GenBank/DDBJ databases">
        <authorList>
            <consortium name="DOE Joint Genome Institute"/>
            <person name="Ahrendt S."/>
            <person name="Riley R."/>
            <person name="Andreopoulos W."/>
            <person name="LaButti K."/>
            <person name="Pangilinan J."/>
            <person name="Ruiz-duenas F.J."/>
            <person name="Barrasa J.M."/>
            <person name="Sanchez-Garcia M."/>
            <person name="Camarero S."/>
            <person name="Miyauchi S."/>
            <person name="Serrano A."/>
            <person name="Linde D."/>
            <person name="Babiker R."/>
            <person name="Drula E."/>
            <person name="Ayuso-Fernandez I."/>
            <person name="Pacheco R."/>
            <person name="Padilla G."/>
            <person name="Ferreira P."/>
            <person name="Barriuso J."/>
            <person name="Kellner H."/>
            <person name="Castanera R."/>
            <person name="Alfaro M."/>
            <person name="Ramirez L."/>
            <person name="Pisabarro A.G."/>
            <person name="Kuo A."/>
            <person name="Tritt A."/>
            <person name="Lipzen A."/>
            <person name="He G."/>
            <person name="Yan M."/>
            <person name="Ng V."/>
            <person name="Cullen D."/>
            <person name="Martin F."/>
            <person name="Rosso M.-N."/>
            <person name="Henrissat B."/>
            <person name="Hibbett D."/>
            <person name="Martinez A.T."/>
            <person name="Grigoriev I.V."/>
        </authorList>
    </citation>
    <scope>NUCLEOTIDE SEQUENCE</scope>
    <source>
        <strain evidence="2">AH 44721</strain>
    </source>
</reference>
<comment type="caution">
    <text evidence="2">The sequence shown here is derived from an EMBL/GenBank/DDBJ whole genome shotgun (WGS) entry which is preliminary data.</text>
</comment>
<feature type="region of interest" description="Disordered" evidence="1">
    <location>
        <begin position="32"/>
        <end position="52"/>
    </location>
</feature>
<evidence type="ECO:0000313" key="2">
    <source>
        <dbReference type="EMBL" id="KAF8891473.1"/>
    </source>
</evidence>
<dbReference type="InterPro" id="IPR052980">
    <property type="entry name" value="Crinkler_effector"/>
</dbReference>